<dbReference type="EMBL" id="LWGR01000007">
    <property type="protein sequence ID" value="KZM73280.1"/>
    <property type="molecule type" value="Genomic_DNA"/>
</dbReference>
<dbReference type="STRING" id="455432.AWN90_31955"/>
<protein>
    <submittedName>
        <fullName evidence="1">Uncharacterized protein</fullName>
    </submittedName>
</protein>
<reference evidence="1 2" key="1">
    <citation type="submission" date="2016-04" db="EMBL/GenBank/DDBJ databases">
        <authorList>
            <person name="Evans L.H."/>
            <person name="Alamgir A."/>
            <person name="Owens N."/>
            <person name="Weber N.D."/>
            <person name="Virtaneva K."/>
            <person name="Barbian K."/>
            <person name="Babar A."/>
            <person name="Rosenke K."/>
        </authorList>
    </citation>
    <scope>NUCLEOTIDE SEQUENCE [LARGE SCALE GENOMIC DNA]</scope>
    <source>
        <strain evidence="1 2">IFM 0406</strain>
    </source>
</reference>
<dbReference type="Proteomes" id="UP000076512">
    <property type="component" value="Unassembled WGS sequence"/>
</dbReference>
<evidence type="ECO:0000313" key="2">
    <source>
        <dbReference type="Proteomes" id="UP000076512"/>
    </source>
</evidence>
<sequence>MRTGFVIEAHTVIRCDGCGDLFSENGCQAACFGSTNQAVAYITARTTPGGWVYDGDRVLCDGCTATAECQQHGHTFPESRRWPLADKNRPRTCSRCGISDTEIEE</sequence>
<dbReference type="OrthoDB" id="4552624at2"/>
<accession>A0A164ME75</accession>
<proteinExistence type="predicted"/>
<organism evidence="1 2">
    <name type="scientific">Nocardia terpenica</name>
    <dbReference type="NCBI Taxonomy" id="455432"/>
    <lineage>
        <taxon>Bacteria</taxon>
        <taxon>Bacillati</taxon>
        <taxon>Actinomycetota</taxon>
        <taxon>Actinomycetes</taxon>
        <taxon>Mycobacteriales</taxon>
        <taxon>Nocardiaceae</taxon>
        <taxon>Nocardia</taxon>
    </lineage>
</organism>
<evidence type="ECO:0000313" key="1">
    <source>
        <dbReference type="EMBL" id="KZM73280.1"/>
    </source>
</evidence>
<dbReference type="AlphaFoldDB" id="A0A164ME75"/>
<keyword evidence="2" id="KW-1185">Reference proteome</keyword>
<name>A0A164ME75_9NOCA</name>
<dbReference type="RefSeq" id="WP_067590329.1">
    <property type="nucleotide sequence ID" value="NZ_JABMCZ010000001.1"/>
</dbReference>
<gene>
    <name evidence="1" type="ORF">AWN90_31955</name>
</gene>
<comment type="caution">
    <text evidence="1">The sequence shown here is derived from an EMBL/GenBank/DDBJ whole genome shotgun (WGS) entry which is preliminary data.</text>
</comment>